<gene>
    <name evidence="2" type="ORF">RI844_10960</name>
</gene>
<proteinExistence type="predicted"/>
<sequence length="102" mass="11376">MFKLFLVATLMTCTTSIHAEELDPTRPFTSSAIDRESLAKNLKLYSVIISGNSRTAIINQKTLVVGDSLEEFRVIQIEKQKVVLQSSSETIELVLFTNALTK</sequence>
<feature type="signal peptide" evidence="1">
    <location>
        <begin position="1"/>
        <end position="19"/>
    </location>
</feature>
<dbReference type="Proteomes" id="UP001301442">
    <property type="component" value="Chromosome"/>
</dbReference>
<accession>A0ABZ0GK12</accession>
<keyword evidence="1" id="KW-0732">Signal</keyword>
<feature type="chain" id="PRO_5045073027" evidence="1">
    <location>
        <begin position="20"/>
        <end position="102"/>
    </location>
</feature>
<dbReference type="RefSeq" id="WP_348394718.1">
    <property type="nucleotide sequence ID" value="NZ_CP136600.1"/>
</dbReference>
<protein>
    <submittedName>
        <fullName evidence="2">MSHA biogenesis protein MshK</fullName>
    </submittedName>
</protein>
<keyword evidence="3" id="KW-1185">Reference proteome</keyword>
<evidence type="ECO:0000256" key="1">
    <source>
        <dbReference type="SAM" id="SignalP"/>
    </source>
</evidence>
<organism evidence="2 3">
    <name type="scientific">Thalassotalea fonticola</name>
    <dbReference type="NCBI Taxonomy" id="3065649"/>
    <lineage>
        <taxon>Bacteria</taxon>
        <taxon>Pseudomonadati</taxon>
        <taxon>Pseudomonadota</taxon>
        <taxon>Gammaproteobacteria</taxon>
        <taxon>Alteromonadales</taxon>
        <taxon>Colwelliaceae</taxon>
        <taxon>Thalassotalea</taxon>
    </lineage>
</organism>
<name>A0ABZ0GK12_9GAMM</name>
<dbReference type="EMBL" id="CP136600">
    <property type="protein sequence ID" value="WOH35902.1"/>
    <property type="molecule type" value="Genomic_DNA"/>
</dbReference>
<evidence type="ECO:0000313" key="2">
    <source>
        <dbReference type="EMBL" id="WOH35902.1"/>
    </source>
</evidence>
<evidence type="ECO:0000313" key="3">
    <source>
        <dbReference type="Proteomes" id="UP001301442"/>
    </source>
</evidence>
<reference evidence="2 3" key="1">
    <citation type="submission" date="2023-09" db="EMBL/GenBank/DDBJ databases">
        <authorList>
            <person name="Qi X."/>
        </authorList>
    </citation>
    <scope>NUCLEOTIDE SEQUENCE [LARGE SCALE GENOMIC DNA]</scope>
    <source>
        <strain evidence="2 3">S1-1</strain>
    </source>
</reference>